<evidence type="ECO:0000313" key="2">
    <source>
        <dbReference type="Proteomes" id="UP001596289"/>
    </source>
</evidence>
<accession>A0ABW1RD80</accession>
<dbReference type="Proteomes" id="UP001596289">
    <property type="component" value="Unassembled WGS sequence"/>
</dbReference>
<gene>
    <name evidence="1" type="ORF">ACFQGP_00890</name>
</gene>
<reference evidence="2" key="1">
    <citation type="journal article" date="2019" name="Int. J. Syst. Evol. Microbiol.">
        <title>The Global Catalogue of Microorganisms (GCM) 10K type strain sequencing project: providing services to taxonomists for standard genome sequencing and annotation.</title>
        <authorList>
            <consortium name="The Broad Institute Genomics Platform"/>
            <consortium name="The Broad Institute Genome Sequencing Center for Infectious Disease"/>
            <person name="Wu L."/>
            <person name="Ma J."/>
        </authorList>
    </citation>
    <scope>NUCLEOTIDE SEQUENCE [LARGE SCALE GENOMIC DNA]</scope>
    <source>
        <strain evidence="2">CCM 8904</strain>
    </source>
</reference>
<organism evidence="1 2">
    <name type="scientific">Loigolactobacillus jiayinensis</name>
    <dbReference type="NCBI Taxonomy" id="2486016"/>
    <lineage>
        <taxon>Bacteria</taxon>
        <taxon>Bacillati</taxon>
        <taxon>Bacillota</taxon>
        <taxon>Bacilli</taxon>
        <taxon>Lactobacillales</taxon>
        <taxon>Lactobacillaceae</taxon>
        <taxon>Loigolactobacillus</taxon>
    </lineage>
</organism>
<keyword evidence="1" id="KW-0255">Endonuclease</keyword>
<comment type="caution">
    <text evidence="1">The sequence shown here is derived from an EMBL/GenBank/DDBJ whole genome shotgun (WGS) entry which is preliminary data.</text>
</comment>
<keyword evidence="2" id="KW-1185">Reference proteome</keyword>
<proteinExistence type="predicted"/>
<keyword evidence="1" id="KW-0540">Nuclease</keyword>
<sequence length="305" mass="33849">MQAFIVMQGRTYQQEKAAGVIWTQQRPAGVVIPPTWARIKMIKPQDLLFHYVAGQIVAVSQAQTRAADAPRPAFLPAATTSPRVDLVHLQYYPLPTPLTVSDYLPQLQPLFPLKHAAFQADGSGNQGYIYPCYSLLLAKLIDLISAQYFVAKQNEQLTLAMSAVTATDTDPLLRLLVNADLLNRRQMGQVEQSFQQAVRQQQVPQCAVCGLEHGSLLQAVRLKPLRDSDPAERLLPANGLLLCANHAQLLAQGLISFSRGGHLMVAKQVGYLDRQRLALVPRLKVNFSSAAAPFLNWHRRFIFHA</sequence>
<evidence type="ECO:0000313" key="1">
    <source>
        <dbReference type="EMBL" id="MFC6169145.1"/>
    </source>
</evidence>
<dbReference type="GO" id="GO:0004519">
    <property type="term" value="F:endonuclease activity"/>
    <property type="evidence" value="ECO:0007669"/>
    <property type="project" value="UniProtKB-KW"/>
</dbReference>
<name>A0ABW1RD80_9LACO</name>
<keyword evidence="1" id="KW-0378">Hydrolase</keyword>
<dbReference type="EMBL" id="JBHSSL010000006">
    <property type="protein sequence ID" value="MFC6169145.1"/>
    <property type="molecule type" value="Genomic_DNA"/>
</dbReference>
<protein>
    <submittedName>
        <fullName evidence="1">HNH endonuclease</fullName>
    </submittedName>
</protein>
<dbReference type="RefSeq" id="WP_125551857.1">
    <property type="nucleotide sequence ID" value="NZ_JBHSSL010000006.1"/>
</dbReference>